<keyword evidence="3" id="KW-1185">Reference proteome</keyword>
<dbReference type="Proteomes" id="UP001479436">
    <property type="component" value="Unassembled WGS sequence"/>
</dbReference>
<protein>
    <submittedName>
        <fullName evidence="2">Uncharacterized protein</fullName>
    </submittedName>
</protein>
<reference evidence="2 3" key="1">
    <citation type="submission" date="2023-04" db="EMBL/GenBank/DDBJ databases">
        <title>Genome of Basidiobolus ranarum AG-B5.</title>
        <authorList>
            <person name="Stajich J.E."/>
            <person name="Carter-House D."/>
            <person name="Gryganskyi A."/>
        </authorList>
    </citation>
    <scope>NUCLEOTIDE SEQUENCE [LARGE SCALE GENOMIC DNA]</scope>
    <source>
        <strain evidence="2 3">AG-B5</strain>
    </source>
</reference>
<evidence type="ECO:0000256" key="1">
    <source>
        <dbReference type="SAM" id="MobiDB-lite"/>
    </source>
</evidence>
<evidence type="ECO:0000313" key="3">
    <source>
        <dbReference type="Proteomes" id="UP001479436"/>
    </source>
</evidence>
<feature type="compositionally biased region" description="Basic and acidic residues" evidence="1">
    <location>
        <begin position="126"/>
        <end position="135"/>
    </location>
</feature>
<name>A0ABR2WSS3_9FUNG</name>
<organism evidence="2 3">
    <name type="scientific">Basidiobolus ranarum</name>
    <dbReference type="NCBI Taxonomy" id="34480"/>
    <lineage>
        <taxon>Eukaryota</taxon>
        <taxon>Fungi</taxon>
        <taxon>Fungi incertae sedis</taxon>
        <taxon>Zoopagomycota</taxon>
        <taxon>Entomophthoromycotina</taxon>
        <taxon>Basidiobolomycetes</taxon>
        <taxon>Basidiobolales</taxon>
        <taxon>Basidiobolaceae</taxon>
        <taxon>Basidiobolus</taxon>
    </lineage>
</organism>
<feature type="region of interest" description="Disordered" evidence="1">
    <location>
        <begin position="112"/>
        <end position="135"/>
    </location>
</feature>
<evidence type="ECO:0000313" key="2">
    <source>
        <dbReference type="EMBL" id="KAK9764557.1"/>
    </source>
</evidence>
<gene>
    <name evidence="2" type="ORF">K7432_007837</name>
</gene>
<dbReference type="EMBL" id="JASJQH010000406">
    <property type="protein sequence ID" value="KAK9764557.1"/>
    <property type="molecule type" value="Genomic_DNA"/>
</dbReference>
<accession>A0ABR2WSS3</accession>
<comment type="caution">
    <text evidence="2">The sequence shown here is derived from an EMBL/GenBank/DDBJ whole genome shotgun (WGS) entry which is preliminary data.</text>
</comment>
<sequence length="135" mass="15459">MIRRIQSMKLELEVVDRAIGKGKAKAPPEHEDPYVLIEREIADIISSIHEVSLKIDDLKSLEANNALCSELALDDQEFLPNTPTFSATLEEPEFEECRIELDEFQDPIELNHKRQLLTEDSDSSDSPEKKTKIWP</sequence>
<proteinExistence type="predicted"/>